<evidence type="ECO:0000259" key="2">
    <source>
        <dbReference type="Pfam" id="PF01970"/>
    </source>
</evidence>
<keyword evidence="1" id="KW-0812">Transmembrane</keyword>
<feature type="transmembrane region" description="Helical" evidence="1">
    <location>
        <begin position="197"/>
        <end position="219"/>
    </location>
</feature>
<feature type="transmembrane region" description="Helical" evidence="1">
    <location>
        <begin position="469"/>
        <end position="490"/>
    </location>
</feature>
<dbReference type="EMBL" id="AVQI01000050">
    <property type="protein sequence ID" value="ERK02641.1"/>
    <property type="molecule type" value="Genomic_DNA"/>
</dbReference>
<dbReference type="PATRIC" id="fig|1125725.3.peg.443"/>
<organism evidence="3 5">
    <name type="scientific">Treponema socranskii subsp. socranskii VPI DR56BR1116 = ATCC 35536</name>
    <dbReference type="NCBI Taxonomy" id="1125725"/>
    <lineage>
        <taxon>Bacteria</taxon>
        <taxon>Pseudomonadati</taxon>
        <taxon>Spirochaetota</taxon>
        <taxon>Spirochaetia</taxon>
        <taxon>Spirochaetales</taxon>
        <taxon>Treponemataceae</taxon>
        <taxon>Treponema</taxon>
    </lineage>
</organism>
<keyword evidence="1" id="KW-1133">Transmembrane helix</keyword>
<accession>U2LEC4</accession>
<evidence type="ECO:0000313" key="6">
    <source>
        <dbReference type="Proteomes" id="UP000016646"/>
    </source>
</evidence>
<evidence type="ECO:0000313" key="4">
    <source>
        <dbReference type="EMBL" id="ERK02641.1"/>
    </source>
</evidence>
<dbReference type="Pfam" id="PF01970">
    <property type="entry name" value="TctA"/>
    <property type="match status" value="1"/>
</dbReference>
<feature type="transmembrane region" description="Helical" evidence="1">
    <location>
        <begin position="12"/>
        <end position="33"/>
    </location>
</feature>
<evidence type="ECO:0000256" key="1">
    <source>
        <dbReference type="SAM" id="Phobius"/>
    </source>
</evidence>
<feature type="transmembrane region" description="Helical" evidence="1">
    <location>
        <begin position="145"/>
        <end position="162"/>
    </location>
</feature>
<dbReference type="PANTHER" id="PTHR35342:SF5">
    <property type="entry name" value="TRICARBOXYLIC TRANSPORT PROTEIN"/>
    <property type="match status" value="1"/>
</dbReference>
<dbReference type="eggNOG" id="COG3333">
    <property type="taxonomic scope" value="Bacteria"/>
</dbReference>
<dbReference type="PANTHER" id="PTHR35342">
    <property type="entry name" value="TRICARBOXYLIC TRANSPORT PROTEIN"/>
    <property type="match status" value="1"/>
</dbReference>
<reference evidence="5 6" key="1">
    <citation type="submission" date="2013-08" db="EMBL/GenBank/DDBJ databases">
        <authorList>
            <person name="Durkin A.S."/>
            <person name="Haft D.R."/>
            <person name="McCorrison J."/>
            <person name="Torralba M."/>
            <person name="Gillis M."/>
            <person name="Haft D.H."/>
            <person name="Methe B."/>
            <person name="Sutton G."/>
            <person name="Nelson K.E."/>
        </authorList>
    </citation>
    <scope>NUCLEOTIDE SEQUENCE [LARGE SCALE GENOMIC DNA]</scope>
    <source>
        <strain evidence="4 6">ATCC 35536</strain>
        <strain evidence="3 5">VPI DR56BR1116</strain>
    </source>
</reference>
<dbReference type="EMBL" id="AUZJ01000009">
    <property type="protein sequence ID" value="ERF61636.1"/>
    <property type="molecule type" value="Genomic_DNA"/>
</dbReference>
<dbReference type="RefSeq" id="WP_021329512.1">
    <property type="nucleotide sequence ID" value="NZ_AUZJ01000009.1"/>
</dbReference>
<protein>
    <submittedName>
        <fullName evidence="3">Tripartite tricarboxylate transporter TctA family protein</fullName>
    </submittedName>
</protein>
<sequence>MDLIYEALRNIFIPINILGLIFGTGAGIVIGALPGLSVNMGIALLFPLSFAFSGVGGILMLLGIYCGAIYGGSVSAILLRTPGTPASAATTLDGYPMAVKYGQPGRALGLSTMGSMFGGIFSAVCLIVFSPQLAKVALQFSKPEYFALAIFGISIITSVSAGSMIKGIMGGIIGLLIATIGIDAMSGKLRFTFGSTYLLGGLSFVPVLIGLFAFSQVLLNVEECYGKEQVKQNIKIRRVLPKFDDIKATWKALLRSSALGTVIGCIPGTGGDIASFIAYDQAKRWSKGKEKFGDGAPEGIVAPESANNAVSGGAMIPMLTLGIPGDGATAIMLGALLVQGMQPGPLLFIQQPIEVYSIFIGLLLANVIMGAMGFSLIRLFAKVINISKTILLPIIFLLTFVGAFAYNNSIIDVFVMVGFGFLGYFLNKMEFSMSSIVIGIILGSMAEANFRGSLIMSDGNPSVFLTRPICAIFLAVAFISLCSPLFGILIKKVFHKTN</sequence>
<proteinExistence type="predicted"/>
<dbReference type="STRING" id="1125725.HMPREF1325_2375"/>
<feature type="transmembrane region" description="Helical" evidence="1">
    <location>
        <begin position="45"/>
        <end position="70"/>
    </location>
</feature>
<dbReference type="AlphaFoldDB" id="U2LEC4"/>
<dbReference type="InterPro" id="IPR002823">
    <property type="entry name" value="DUF112_TM"/>
</dbReference>
<keyword evidence="1" id="KW-0472">Membrane</keyword>
<feature type="transmembrane region" description="Helical" evidence="1">
    <location>
        <begin position="107"/>
        <end position="133"/>
    </location>
</feature>
<feature type="transmembrane region" description="Helical" evidence="1">
    <location>
        <begin position="431"/>
        <end position="448"/>
    </location>
</feature>
<feature type="transmembrane region" description="Helical" evidence="1">
    <location>
        <begin position="355"/>
        <end position="377"/>
    </location>
</feature>
<dbReference type="Proteomes" id="UP000016412">
    <property type="component" value="Unassembled WGS sequence"/>
</dbReference>
<dbReference type="OrthoDB" id="359531at2"/>
<comment type="caution">
    <text evidence="3">The sequence shown here is derived from an EMBL/GenBank/DDBJ whole genome shotgun (WGS) entry which is preliminary data.</text>
</comment>
<keyword evidence="6" id="KW-1185">Reference proteome</keyword>
<evidence type="ECO:0000313" key="5">
    <source>
        <dbReference type="Proteomes" id="UP000016412"/>
    </source>
</evidence>
<feature type="transmembrane region" description="Helical" evidence="1">
    <location>
        <begin position="389"/>
        <end position="411"/>
    </location>
</feature>
<evidence type="ECO:0000313" key="3">
    <source>
        <dbReference type="EMBL" id="ERF61636.1"/>
    </source>
</evidence>
<gene>
    <name evidence="4" type="ORF">HMPREF0860_0128</name>
    <name evidence="3" type="ORF">HMPREF1325_2375</name>
</gene>
<feature type="domain" description="DUF112" evidence="2">
    <location>
        <begin position="18"/>
        <end position="437"/>
    </location>
</feature>
<name>U2LEC4_TRESO</name>
<dbReference type="Proteomes" id="UP000016646">
    <property type="component" value="Unassembled WGS sequence"/>
</dbReference>